<feature type="transmembrane region" description="Helical" evidence="1">
    <location>
        <begin position="40"/>
        <end position="62"/>
    </location>
</feature>
<dbReference type="EMBL" id="BKAX01000006">
    <property type="protein sequence ID" value="GEQ06309.1"/>
    <property type="molecule type" value="Genomic_DNA"/>
</dbReference>
<evidence type="ECO:0000313" key="4">
    <source>
        <dbReference type="Proteomes" id="UP000283576"/>
    </source>
</evidence>
<sequence length="66" mass="7759">MKKKNQQYNIKDDYMDSREELEIHALRIQELEQNQAKGKIFYVIPLFALSTAAIVIAVYSYLKHKA</sequence>
<keyword evidence="1" id="KW-1133">Transmembrane helix</keyword>
<evidence type="ECO:0000313" key="5">
    <source>
        <dbReference type="Proteomes" id="UP000321057"/>
    </source>
</evidence>
<dbReference type="EMBL" id="QXRZ01000003">
    <property type="protein sequence ID" value="RIL43349.1"/>
    <property type="molecule type" value="Genomic_DNA"/>
</dbReference>
<proteinExistence type="predicted"/>
<keyword evidence="1" id="KW-0812">Transmembrane</keyword>
<comment type="caution">
    <text evidence="3">The sequence shown here is derived from an EMBL/GenBank/DDBJ whole genome shotgun (WGS) entry which is preliminary data.</text>
</comment>
<accession>A0A0D0R058</accession>
<keyword evidence="5" id="KW-1185">Reference proteome</keyword>
<dbReference type="Proteomes" id="UP000283576">
    <property type="component" value="Unassembled WGS sequence"/>
</dbReference>
<dbReference type="OrthoDB" id="9877996at2"/>
<organism evidence="3 4">
    <name type="scientific">Staphylococcus gallinarum</name>
    <dbReference type="NCBI Taxonomy" id="1293"/>
    <lineage>
        <taxon>Bacteria</taxon>
        <taxon>Bacillati</taxon>
        <taxon>Bacillota</taxon>
        <taxon>Bacilli</taxon>
        <taxon>Bacillales</taxon>
        <taxon>Staphylococcaceae</taxon>
        <taxon>Staphylococcus</taxon>
    </lineage>
</organism>
<reference evidence="2 5" key="2">
    <citation type="submission" date="2019-07" db="EMBL/GenBank/DDBJ databases">
        <title>Whole genome shotgun sequence of Staphylococcus gallinarum NBRC 109767.</title>
        <authorList>
            <person name="Hosoyama A."/>
            <person name="Uohara A."/>
            <person name="Ohji S."/>
            <person name="Ichikawa N."/>
        </authorList>
    </citation>
    <scope>NUCLEOTIDE SEQUENCE [LARGE SCALE GENOMIC DNA]</scope>
    <source>
        <strain evidence="2 5">NBRC 109767</strain>
    </source>
</reference>
<gene>
    <name evidence="3" type="ORF">BUZ01_06965</name>
    <name evidence="2" type="ORF">SGA02_21370</name>
</gene>
<evidence type="ECO:0000256" key="1">
    <source>
        <dbReference type="SAM" id="Phobius"/>
    </source>
</evidence>
<reference evidence="3 4" key="1">
    <citation type="journal article" date="2016" name="Front. Microbiol.">
        <title>Comprehensive Phylogenetic Analysis of Bovine Non-aureus Staphylococci Species Based on Whole-Genome Sequencing.</title>
        <authorList>
            <person name="Naushad S."/>
            <person name="Barkema H.W."/>
            <person name="Luby C."/>
            <person name="Condas L.A."/>
            <person name="Nobrega D.B."/>
            <person name="Carson D.A."/>
            <person name="De Buck J."/>
        </authorList>
    </citation>
    <scope>NUCLEOTIDE SEQUENCE [LARGE SCALE GENOMIC DNA]</scope>
    <source>
        <strain evidence="3 4">SNUC 1388</strain>
    </source>
</reference>
<keyword evidence="1" id="KW-0472">Membrane</keyword>
<dbReference type="GeneID" id="93846522"/>
<evidence type="ECO:0000313" key="2">
    <source>
        <dbReference type="EMBL" id="GEQ06309.1"/>
    </source>
</evidence>
<evidence type="ECO:0000313" key="3">
    <source>
        <dbReference type="EMBL" id="RIL43349.1"/>
    </source>
</evidence>
<protein>
    <submittedName>
        <fullName evidence="3">Uncharacterized protein</fullName>
    </submittedName>
</protein>
<dbReference type="AlphaFoldDB" id="A0A0D0R058"/>
<dbReference type="RefSeq" id="WP_042737781.1">
    <property type="nucleotide sequence ID" value="NZ_BKAX01000006.1"/>
</dbReference>
<dbReference type="Proteomes" id="UP000321057">
    <property type="component" value="Unassembled WGS sequence"/>
</dbReference>
<name>A0A0D0R058_STAGA</name>